<dbReference type="OrthoDB" id="195089at2759"/>
<dbReference type="Pfam" id="PF17135">
    <property type="entry name" value="Ribosomal_L18"/>
    <property type="match status" value="2"/>
</dbReference>
<keyword evidence="1" id="KW-0689">Ribosomal protein</keyword>
<evidence type="ECO:0000256" key="3">
    <source>
        <dbReference type="SAM" id="MobiDB-lite"/>
    </source>
</evidence>
<gene>
    <name evidence="10" type="ORF">MUK42_07400</name>
</gene>
<dbReference type="Pfam" id="PF14679">
    <property type="entry name" value="FANCI_HD1"/>
    <property type="match status" value="1"/>
</dbReference>
<dbReference type="InterPro" id="IPR029312">
    <property type="entry name" value="FANCI_HD2"/>
</dbReference>
<evidence type="ECO:0000259" key="8">
    <source>
        <dbReference type="Pfam" id="PF14680"/>
    </source>
</evidence>
<feature type="domain" description="Large ribosomal subunit protein uL15/eL18" evidence="9">
    <location>
        <begin position="1445"/>
        <end position="1557"/>
    </location>
</feature>
<feature type="domain" description="FANCI solenoid 2" evidence="5">
    <location>
        <begin position="372"/>
        <end position="526"/>
    </location>
</feature>
<dbReference type="SUPFAM" id="SSF52080">
    <property type="entry name" value="Ribosomal proteins L15p and L18e"/>
    <property type="match status" value="1"/>
</dbReference>
<dbReference type="GO" id="GO:0005840">
    <property type="term" value="C:ribosome"/>
    <property type="evidence" value="ECO:0007669"/>
    <property type="project" value="UniProtKB-KW"/>
</dbReference>
<sequence>MAKSEERRKVNRDEAATMTELNHRQTVTAESIVLLAQDPSATLPPAVDPAAFVALLDCPSSTVPAAAYLNALLSLLSRSPPSPSLLSSLLLSFLRLFLSRRLPRGDAAPVFRLFAPHLPFLERTHLPSLLELVVSDLSAVAEPDDALPLDLLPRLLDLAEGDELVDKMLDRLLAGEWSQSLLLKIVALLRELPRIGKARVSDFLEKIFLGMKVVDLQDLPSLIYQLLLLASKGINRREVISGILGFFGGFSKGQPSILRQVEGTVLMHVNFAVKQDPSLGREVLTIIRSDLHLINHFVVAVLFSMARVRRFNESCIGVLKTVVVTSHRDYKTSRDCKWLPDDLKEECLETAKCLEKSFLKAVNESNSGREHVVPSIVQFGFFLLESVDGDDVKQRGDSAGLMSIEQLSIKILMTLFEVHDMSRNEIIEQCKFRLLSLKPQKGMLIIKLLDNLVQSYPYPMLEYIAHLKELLDYFTFLQERMAIAIIDALLPLIKFSHDLQYYIILVVRKAMFKREETARVAATDAVINIISMENGSKKNGLRSFQESSSQASCSQQGDIPSRVEGCLFQELSGLLRRCLSQKARVKETLYEGLVKLVMLEPTIMNSIFDVLWPHFLQVYLEDKDFPLQLDACFKLESGKVRVVEPLDHLLSCVSWLLLLQSHGKSEHQSEDLWPCFGFSLSQENEAGMATSAESFSNALFKIRRNLKNCKLQDPQGQKEDSSCLSLQKEKNSCLWQMLLRIVEVFVNIIVMEIEKAEGEEKLLLEKEIMEFAELHNYLEKDSSMNKQRTDNWKGASKELSNKINGELKEYAQVNQSRTFLATSTIHYLLLTAIESYNFNFPNSSIASQNNRESSSSIIDLCLKTMLFVLKVCLRHLKFVGSIRSGTSGDPFRRLLCGDIRLLGKPVMQLVWLLKSVLEKDKDLRKKDANGKMNRENIDPLFLSLLCLNELFKMNFSGAELSELVNDLLSLAAPELDLETGRNADPGINEEKSFLEDYQHMRFLHLFLEKRLEPLYSSLIDLSLFRESEVLAELLLIVGKKLPPAQRNSHGNWAVSVCQSKKVENSSAAQNVLLLAIHLLPAPTDLNVARDMASELLKVMGSEDKDPEHRSVKYPVINRSTRNAIATIILRVAESCIVDLEWAVSKVKAISAGNHVQPDLRKNLQFAENLHGPCLQEVLYVRSESLVYLLSSFVEMKLKDSQAEQLLKMTTRFYKLLAPMTKHQIASKGSKQILPSLKFQKLAEVACIRLTNPLYNFVALVQRNQNAQHKGIISKIKRENRCIPDLIFQIENYEKYLIQLSKSSNVNLLRYAKRSVARDFKILETKKVVVGEETTEHEHTLSSSTSENESSGESEGPDEENISEKIASAEPNGNITDVDSENDMNDQEMLIRKKRTKRSKGIDLVAGGRSKKARRTAPRSDDVYLKLLVKLYRFLVRRTGSKFNADDKIAVIVGTVTDDKRVYQVPAIKVTALRFTETARARILKAGGECLTFDQLALRAPLGQNTVLLRGPKNAREAVKHFGKAPGVPHSHTKPYVRSKGRKFERARGRRNSRGFRV</sequence>
<accession>A0A9E7KWP4</accession>
<dbReference type="Pfam" id="PF14678">
    <property type="entry name" value="FANCI_S4"/>
    <property type="match status" value="1"/>
</dbReference>
<dbReference type="Pfam" id="PF14680">
    <property type="entry name" value="FANCI_HD2"/>
    <property type="match status" value="1"/>
</dbReference>
<feature type="domain" description="FANCI helical" evidence="7">
    <location>
        <begin position="278"/>
        <end position="358"/>
    </location>
</feature>
<evidence type="ECO:0000313" key="10">
    <source>
        <dbReference type="EMBL" id="URE37043.1"/>
    </source>
</evidence>
<dbReference type="InterPro" id="IPR029308">
    <property type="entry name" value="FANCI_S1"/>
</dbReference>
<dbReference type="Pfam" id="PF14675">
    <property type="entry name" value="FANCI_S1"/>
    <property type="match status" value="1"/>
</dbReference>
<keyword evidence="11" id="KW-1185">Reference proteome</keyword>
<dbReference type="InterPro" id="IPR029310">
    <property type="entry name" value="FANCI_HD1"/>
</dbReference>
<name>A0A9E7KWP4_9LILI</name>
<feature type="domain" description="FANCI solenoid 4" evidence="6">
    <location>
        <begin position="1087"/>
        <end position="1326"/>
    </location>
</feature>
<dbReference type="InterPro" id="IPR029314">
    <property type="entry name" value="FANCI_S4"/>
</dbReference>
<dbReference type="GO" id="GO:0006281">
    <property type="term" value="P:DNA repair"/>
    <property type="evidence" value="ECO:0007669"/>
    <property type="project" value="InterPro"/>
</dbReference>
<dbReference type="Gene3D" id="3.100.10.10">
    <property type="match status" value="2"/>
</dbReference>
<dbReference type="InterPro" id="IPR026171">
    <property type="entry name" value="FANCI"/>
</dbReference>
<evidence type="ECO:0000259" key="6">
    <source>
        <dbReference type="Pfam" id="PF14678"/>
    </source>
</evidence>
<dbReference type="InterPro" id="IPR021131">
    <property type="entry name" value="Ribosomal_uL15/eL18"/>
</dbReference>
<feature type="region of interest" description="Disordered" evidence="3">
    <location>
        <begin position="1332"/>
        <end position="1385"/>
    </location>
</feature>
<evidence type="ECO:0000259" key="5">
    <source>
        <dbReference type="Pfam" id="PF14676"/>
    </source>
</evidence>
<reference evidence="10" key="1">
    <citation type="submission" date="2022-05" db="EMBL/GenBank/DDBJ databases">
        <title>The Musa troglodytarum L. genome provides insights into the mechanism of non-climacteric behaviour and enrichment of carotenoids.</title>
        <authorList>
            <person name="Wang J."/>
        </authorList>
    </citation>
    <scope>NUCLEOTIDE SEQUENCE</scope>
    <source>
        <tissue evidence="10">Leaf</tissue>
    </source>
</reference>
<feature type="compositionally biased region" description="Basic residues" evidence="3">
    <location>
        <begin position="1530"/>
        <end position="1540"/>
    </location>
</feature>
<evidence type="ECO:0000259" key="7">
    <source>
        <dbReference type="Pfam" id="PF14679"/>
    </source>
</evidence>
<evidence type="ECO:0000259" key="4">
    <source>
        <dbReference type="Pfam" id="PF14675"/>
    </source>
</evidence>
<dbReference type="Pfam" id="PF14676">
    <property type="entry name" value="FANCI_S2"/>
    <property type="match status" value="1"/>
</dbReference>
<evidence type="ECO:0000256" key="1">
    <source>
        <dbReference type="ARBA" id="ARBA00022980"/>
    </source>
</evidence>
<feature type="domain" description="FANCI solenoid 1" evidence="4">
    <location>
        <begin position="106"/>
        <end position="274"/>
    </location>
</feature>
<protein>
    <submittedName>
        <fullName evidence="10">Fanconi anemia group I</fullName>
    </submittedName>
</protein>
<dbReference type="GO" id="GO:1990904">
    <property type="term" value="C:ribonucleoprotein complex"/>
    <property type="evidence" value="ECO:0007669"/>
    <property type="project" value="UniProtKB-KW"/>
</dbReference>
<evidence type="ECO:0000256" key="2">
    <source>
        <dbReference type="ARBA" id="ARBA00023274"/>
    </source>
</evidence>
<dbReference type="Proteomes" id="UP001055439">
    <property type="component" value="Chromosome 8"/>
</dbReference>
<evidence type="ECO:0000259" key="9">
    <source>
        <dbReference type="Pfam" id="PF17135"/>
    </source>
</evidence>
<feature type="domain" description="FANCI helical" evidence="8">
    <location>
        <begin position="545"/>
        <end position="781"/>
    </location>
</feature>
<proteinExistence type="predicted"/>
<dbReference type="InterPro" id="IPR029315">
    <property type="entry name" value="FANCI_S2"/>
</dbReference>
<dbReference type="GO" id="GO:0070182">
    <property type="term" value="F:DNA polymerase binding"/>
    <property type="evidence" value="ECO:0007669"/>
    <property type="project" value="TreeGrafter"/>
</dbReference>
<feature type="domain" description="Large ribosomal subunit protein uL15/eL18" evidence="9">
    <location>
        <begin position="1400"/>
        <end position="1444"/>
    </location>
</feature>
<dbReference type="InterPro" id="IPR036227">
    <property type="entry name" value="Ribosomal_uL15/eL18_sf"/>
</dbReference>
<feature type="compositionally biased region" description="Basic residues" evidence="3">
    <location>
        <begin position="1547"/>
        <end position="1557"/>
    </location>
</feature>
<evidence type="ECO:0000313" key="11">
    <source>
        <dbReference type="Proteomes" id="UP001055439"/>
    </source>
</evidence>
<dbReference type="PANTHER" id="PTHR21818">
    <property type="entry name" value="BC025462 PROTEIN"/>
    <property type="match status" value="1"/>
</dbReference>
<organism evidence="10 11">
    <name type="scientific">Musa troglodytarum</name>
    <name type="common">fe'i banana</name>
    <dbReference type="NCBI Taxonomy" id="320322"/>
    <lineage>
        <taxon>Eukaryota</taxon>
        <taxon>Viridiplantae</taxon>
        <taxon>Streptophyta</taxon>
        <taxon>Embryophyta</taxon>
        <taxon>Tracheophyta</taxon>
        <taxon>Spermatophyta</taxon>
        <taxon>Magnoliopsida</taxon>
        <taxon>Liliopsida</taxon>
        <taxon>Zingiberales</taxon>
        <taxon>Musaceae</taxon>
        <taxon>Musa</taxon>
    </lineage>
</organism>
<keyword evidence="2" id="KW-0687">Ribonucleoprotein</keyword>
<feature type="region of interest" description="Disordered" evidence="3">
    <location>
        <begin position="1522"/>
        <end position="1557"/>
    </location>
</feature>
<dbReference type="PANTHER" id="PTHR21818:SF0">
    <property type="entry name" value="FANCONI ANEMIA GROUP I PROTEIN"/>
    <property type="match status" value="1"/>
</dbReference>
<feature type="compositionally biased region" description="Acidic residues" evidence="3">
    <location>
        <begin position="1349"/>
        <end position="1360"/>
    </location>
</feature>
<dbReference type="EMBL" id="CP097510">
    <property type="protein sequence ID" value="URE37043.1"/>
    <property type="molecule type" value="Genomic_DNA"/>
</dbReference>